<feature type="binding site" evidence="8">
    <location>
        <position position="8"/>
    </location>
    <ligand>
        <name>Zn(2+)</name>
        <dbReference type="ChEBI" id="CHEBI:29105"/>
        <label>1</label>
    </ligand>
</feature>
<evidence type="ECO:0000313" key="12">
    <source>
        <dbReference type="Proteomes" id="UP001295684"/>
    </source>
</evidence>
<comment type="function">
    <text evidence="7">DNA-dependent RNA polymerase catalyzes the transcription of DNA into RNA using the four ribonucleoside triphosphates as substrates.</text>
</comment>
<feature type="binding site" evidence="8">
    <location>
        <position position="28"/>
    </location>
    <ligand>
        <name>Zn(2+)</name>
        <dbReference type="ChEBI" id="CHEBI:29105"/>
        <label>1</label>
    </ligand>
</feature>
<feature type="binding site" evidence="8">
    <location>
        <position position="31"/>
    </location>
    <ligand>
        <name>Zn(2+)</name>
        <dbReference type="ChEBI" id="CHEBI:29105"/>
        <label>1</label>
    </ligand>
</feature>
<evidence type="ECO:0000256" key="2">
    <source>
        <dbReference type="ARBA" id="ARBA00022478"/>
    </source>
</evidence>
<keyword evidence="5 8" id="KW-0862">Zinc</keyword>
<dbReference type="Gene3D" id="2.20.25.10">
    <property type="match status" value="1"/>
</dbReference>
<evidence type="ECO:0000256" key="7">
    <source>
        <dbReference type="PIRNR" id="PIRNR005586"/>
    </source>
</evidence>
<keyword evidence="12" id="KW-1185">Reference proteome</keyword>
<feature type="binding site" evidence="8">
    <location>
        <position position="11"/>
    </location>
    <ligand>
        <name>Zn(2+)</name>
        <dbReference type="ChEBI" id="CHEBI:29105"/>
        <label>1</label>
    </ligand>
</feature>
<evidence type="ECO:0000256" key="8">
    <source>
        <dbReference type="PIRSR" id="PIRSR005586-1"/>
    </source>
</evidence>
<evidence type="ECO:0000256" key="3">
    <source>
        <dbReference type="ARBA" id="ARBA00022723"/>
    </source>
</evidence>
<dbReference type="PROSITE" id="PS00466">
    <property type="entry name" value="ZF_TFIIS_1"/>
    <property type="match status" value="1"/>
</dbReference>
<feature type="binding site" evidence="8">
    <location>
        <position position="110"/>
    </location>
    <ligand>
        <name>Zn(2+)</name>
        <dbReference type="ChEBI" id="CHEBI:29105"/>
        <label>2</label>
    </ligand>
</feature>
<feature type="zinc finger region" description="C4-type" evidence="9">
    <location>
        <begin position="8"/>
        <end position="31"/>
    </location>
</feature>
<accession>A0AAD1Y737</accession>
<dbReference type="PANTHER" id="PTHR11239">
    <property type="entry name" value="DNA-DIRECTED RNA POLYMERASE"/>
    <property type="match status" value="1"/>
</dbReference>
<dbReference type="GO" id="GO:0008270">
    <property type="term" value="F:zinc ion binding"/>
    <property type="evidence" value="ECO:0007669"/>
    <property type="project" value="UniProtKB-KW"/>
</dbReference>
<dbReference type="Proteomes" id="UP001295684">
    <property type="component" value="Unassembled WGS sequence"/>
</dbReference>
<feature type="binding site" evidence="8">
    <location>
        <position position="107"/>
    </location>
    <ligand>
        <name>Zn(2+)</name>
        <dbReference type="ChEBI" id="CHEBI:29105"/>
        <label>2</label>
    </ligand>
</feature>
<gene>
    <name evidence="11" type="ORF">ECRASSUSDP1_LOCUS26719</name>
</gene>
<dbReference type="InterPro" id="IPR001222">
    <property type="entry name" value="Znf_TFIIS"/>
</dbReference>
<sequence>MQVKTCFCFTCGAMLSLCDIQPSGEIDCDLCLASNPASKLIQGKDIEMSTKFNHRKEWLEDSTQIKISQKKRAIIEDDCPKCESNKMYYWYAQIRSVDEGQTVFHECVNCGYIFSIQT</sequence>
<dbReference type="PIRSF" id="PIRSF005586">
    <property type="entry name" value="RNApol_RpoM"/>
    <property type="match status" value="1"/>
</dbReference>
<dbReference type="GO" id="GO:0005736">
    <property type="term" value="C:RNA polymerase I complex"/>
    <property type="evidence" value="ECO:0007669"/>
    <property type="project" value="TreeGrafter"/>
</dbReference>
<dbReference type="Pfam" id="PF01096">
    <property type="entry name" value="Zn_ribbon_TFIIS"/>
    <property type="match status" value="1"/>
</dbReference>
<name>A0AAD1Y737_EUPCR</name>
<feature type="binding site" evidence="8">
    <location>
        <position position="82"/>
    </location>
    <ligand>
        <name>Zn(2+)</name>
        <dbReference type="ChEBI" id="CHEBI:29105"/>
        <label>2</label>
    </ligand>
</feature>
<dbReference type="PROSITE" id="PS51133">
    <property type="entry name" value="ZF_TFIIS_2"/>
    <property type="match status" value="1"/>
</dbReference>
<evidence type="ECO:0000256" key="6">
    <source>
        <dbReference type="ARBA" id="ARBA00023242"/>
    </source>
</evidence>
<keyword evidence="4 9" id="KW-0863">Zinc-finger</keyword>
<keyword evidence="6 7" id="KW-0539">Nucleus</keyword>
<protein>
    <recommendedName>
        <fullName evidence="7">DNA-directed RNA polymerase subunit</fullName>
    </recommendedName>
</protein>
<dbReference type="AlphaFoldDB" id="A0AAD1Y737"/>
<comment type="subcellular location">
    <subcellularLocation>
        <location evidence="1">Nucleus</location>
        <location evidence="1">Nucleolus</location>
    </subcellularLocation>
</comment>
<evidence type="ECO:0000313" key="11">
    <source>
        <dbReference type="EMBL" id="CAI2385171.1"/>
    </source>
</evidence>
<dbReference type="EMBL" id="CAMPGE010027551">
    <property type="protein sequence ID" value="CAI2385171.1"/>
    <property type="molecule type" value="Genomic_DNA"/>
</dbReference>
<evidence type="ECO:0000256" key="5">
    <source>
        <dbReference type="ARBA" id="ARBA00022833"/>
    </source>
</evidence>
<keyword evidence="2 7" id="KW-0240">DNA-directed RNA polymerase</keyword>
<dbReference type="InterPro" id="IPR012164">
    <property type="entry name" value="Rpa12/Rpb9/Rpc10/TFS"/>
</dbReference>
<dbReference type="InterPro" id="IPR034004">
    <property type="entry name" value="Zn_ribbon_RPA12_C"/>
</dbReference>
<dbReference type="CDD" id="cd10507">
    <property type="entry name" value="Zn-ribbon_RPA12"/>
    <property type="match status" value="1"/>
</dbReference>
<proteinExistence type="inferred from homology"/>
<organism evidence="11 12">
    <name type="scientific">Euplotes crassus</name>
    <dbReference type="NCBI Taxonomy" id="5936"/>
    <lineage>
        <taxon>Eukaryota</taxon>
        <taxon>Sar</taxon>
        <taxon>Alveolata</taxon>
        <taxon>Ciliophora</taxon>
        <taxon>Intramacronucleata</taxon>
        <taxon>Spirotrichea</taxon>
        <taxon>Hypotrichia</taxon>
        <taxon>Euplotida</taxon>
        <taxon>Euplotidae</taxon>
        <taxon>Moneuplotes</taxon>
    </lineage>
</organism>
<dbReference type="GO" id="GO:0003676">
    <property type="term" value="F:nucleic acid binding"/>
    <property type="evidence" value="ECO:0007669"/>
    <property type="project" value="InterPro"/>
</dbReference>
<feature type="domain" description="TFIIS-type" evidence="10">
    <location>
        <begin position="75"/>
        <end position="115"/>
    </location>
</feature>
<comment type="caution">
    <text evidence="11">The sequence shown here is derived from an EMBL/GenBank/DDBJ whole genome shotgun (WGS) entry which is preliminary data.</text>
</comment>
<dbReference type="PANTHER" id="PTHR11239:SF14">
    <property type="entry name" value="DNA-DIRECTED RNA POLYMERASE I SUBUNIT RPA12"/>
    <property type="match status" value="1"/>
</dbReference>
<keyword evidence="7" id="KW-0804">Transcription</keyword>
<feature type="binding site" evidence="8">
    <location>
        <position position="79"/>
    </location>
    <ligand>
        <name>Zn(2+)</name>
        <dbReference type="ChEBI" id="CHEBI:29105"/>
        <label>2</label>
    </ligand>
</feature>
<keyword evidence="3 8" id="KW-0479">Metal-binding</keyword>
<evidence type="ECO:0000256" key="9">
    <source>
        <dbReference type="PIRSR" id="PIRSR005586-2"/>
    </source>
</evidence>
<evidence type="ECO:0000259" key="10">
    <source>
        <dbReference type="PROSITE" id="PS51133"/>
    </source>
</evidence>
<dbReference type="GO" id="GO:0003899">
    <property type="term" value="F:DNA-directed RNA polymerase activity"/>
    <property type="evidence" value="ECO:0007669"/>
    <property type="project" value="InterPro"/>
</dbReference>
<evidence type="ECO:0000256" key="4">
    <source>
        <dbReference type="ARBA" id="ARBA00022771"/>
    </source>
</evidence>
<evidence type="ECO:0000256" key="1">
    <source>
        <dbReference type="ARBA" id="ARBA00004604"/>
    </source>
</evidence>
<dbReference type="GO" id="GO:0006363">
    <property type="term" value="P:termination of RNA polymerase I transcription"/>
    <property type="evidence" value="ECO:0007669"/>
    <property type="project" value="TreeGrafter"/>
</dbReference>
<comment type="similarity">
    <text evidence="7">Belongs to the archaeal rpoM/eukaryotic RPA12/RPB9/RPC11 RNA polymerase family.</text>
</comment>
<dbReference type="SUPFAM" id="SSF57783">
    <property type="entry name" value="Zinc beta-ribbon"/>
    <property type="match status" value="1"/>
</dbReference>
<dbReference type="SMART" id="SM00440">
    <property type="entry name" value="ZnF_C2C2"/>
    <property type="match status" value="1"/>
</dbReference>
<reference evidence="11" key="1">
    <citation type="submission" date="2023-07" db="EMBL/GenBank/DDBJ databases">
        <authorList>
            <consortium name="AG Swart"/>
            <person name="Singh M."/>
            <person name="Singh A."/>
            <person name="Seah K."/>
            <person name="Emmerich C."/>
        </authorList>
    </citation>
    <scope>NUCLEOTIDE SEQUENCE</scope>
    <source>
        <strain evidence="11">DP1</strain>
    </source>
</reference>